<organism evidence="1 2">
    <name type="scientific">Extremus antarcticus</name>
    <dbReference type="NCBI Taxonomy" id="702011"/>
    <lineage>
        <taxon>Eukaryota</taxon>
        <taxon>Fungi</taxon>
        <taxon>Dikarya</taxon>
        <taxon>Ascomycota</taxon>
        <taxon>Pezizomycotina</taxon>
        <taxon>Dothideomycetes</taxon>
        <taxon>Dothideomycetidae</taxon>
        <taxon>Mycosphaerellales</taxon>
        <taxon>Extremaceae</taxon>
        <taxon>Extremus</taxon>
    </lineage>
</organism>
<accession>A0AAJ0GE88</accession>
<proteinExistence type="predicted"/>
<gene>
    <name evidence="1" type="ORF">LTR09_003073</name>
</gene>
<name>A0AAJ0GE88_9PEZI</name>
<dbReference type="Proteomes" id="UP001271007">
    <property type="component" value="Unassembled WGS sequence"/>
</dbReference>
<evidence type="ECO:0000313" key="1">
    <source>
        <dbReference type="EMBL" id="KAK3055839.1"/>
    </source>
</evidence>
<sequence>MFFPLPPPLPLLSTNRVQLWNHPIALDSPRAKMSSQADHQLARRIQVLNFVQNDIFTRAKKLEECWIKIKAEAEELKELKNDALVAAWGFMDPHPPPSRDHAPQGVDPESLDLWNQLLPSTTAICRLFTSKLTAAESRFQLDQLRARLMVDFAAELEVLRIRLVRIGWALQMASRSLGKVTKEISRDFGTAGEPLRKNYEQKQTTLLASIAEAGGRVTSGIKEFGEASTEQMQHYEVSIRMMDAKDPHWRYRDSTSHKLLVETAITEYTRSDQINAAIGGCLNETDLTMLNADDDYRRAWEVVFGMIMLEMRFTATSILEQGKAGLERLASEITDMML</sequence>
<reference evidence="1" key="1">
    <citation type="submission" date="2023-04" db="EMBL/GenBank/DDBJ databases">
        <title>Black Yeasts Isolated from many extreme environments.</title>
        <authorList>
            <person name="Coleine C."/>
            <person name="Stajich J.E."/>
            <person name="Selbmann L."/>
        </authorList>
    </citation>
    <scope>NUCLEOTIDE SEQUENCE</scope>
    <source>
        <strain evidence="1">CCFEE 5312</strain>
    </source>
</reference>
<protein>
    <submittedName>
        <fullName evidence="1">Uncharacterized protein</fullName>
    </submittedName>
</protein>
<keyword evidence="2" id="KW-1185">Reference proteome</keyword>
<comment type="caution">
    <text evidence="1">The sequence shown here is derived from an EMBL/GenBank/DDBJ whole genome shotgun (WGS) entry which is preliminary data.</text>
</comment>
<evidence type="ECO:0000313" key="2">
    <source>
        <dbReference type="Proteomes" id="UP001271007"/>
    </source>
</evidence>
<dbReference type="AlphaFoldDB" id="A0AAJ0GE88"/>
<dbReference type="EMBL" id="JAWDJX010000007">
    <property type="protein sequence ID" value="KAK3055839.1"/>
    <property type="molecule type" value="Genomic_DNA"/>
</dbReference>